<comment type="similarity">
    <text evidence="2">Belongs to the binding-protein-dependent transport system permease family. HisMQ subfamily.</text>
</comment>
<sequence length="232" mass="24889">MEALTGWWDDLAWGAVTTLAVALAALALGLVWGMAGAGAQLSRRAPLRAAGRGFSLVMRGTPELLIILIVYFGSTTALTRAATVWMGERTYLEIPPFAAGTLALSLVFGGYAAEIIRGAWQAVPKGQVEAAQAIGLRPFAVFRLVRLPQMARFALPGLGNHWISLVKDTSLVSVVGLHDLMGYAKMGTSVTRSPFDFYMAAALIYLALTTGSNLLIRRLERRVDSERPRGAA</sequence>
<evidence type="ECO:0000313" key="11">
    <source>
        <dbReference type="EMBL" id="OWJ77789.1"/>
    </source>
</evidence>
<keyword evidence="14" id="KW-1185">Reference proteome</keyword>
<dbReference type="CDD" id="cd06261">
    <property type="entry name" value="TM_PBP2"/>
    <property type="match status" value="1"/>
</dbReference>
<feature type="transmembrane region" description="Helical" evidence="9">
    <location>
        <begin position="94"/>
        <end position="113"/>
    </location>
</feature>
<dbReference type="PANTHER" id="PTHR30133:SF2">
    <property type="entry name" value="ARGININE ABC TRANSPORTER PERMEASE PROTEIN ARTQ"/>
    <property type="match status" value="1"/>
</dbReference>
<dbReference type="EMBL" id="NIPX01000045">
    <property type="protein sequence ID" value="OWJ81219.1"/>
    <property type="molecule type" value="Genomic_DNA"/>
</dbReference>
<dbReference type="RefSeq" id="WP_088234062.1">
    <property type="nucleotide sequence ID" value="NZ_NIPV01000015.1"/>
</dbReference>
<evidence type="ECO:0000256" key="9">
    <source>
        <dbReference type="RuleBase" id="RU363032"/>
    </source>
</evidence>
<dbReference type="Proteomes" id="UP000214673">
    <property type="component" value="Unassembled WGS sequence"/>
</dbReference>
<dbReference type="AlphaFoldDB" id="A0A225DAK7"/>
<feature type="domain" description="ABC transmembrane type-1" evidence="10">
    <location>
        <begin position="15"/>
        <end position="216"/>
    </location>
</feature>
<organism evidence="12 13">
    <name type="scientific">Haematobacter missouriensis</name>
    <dbReference type="NCBI Taxonomy" id="366616"/>
    <lineage>
        <taxon>Bacteria</taxon>
        <taxon>Pseudomonadati</taxon>
        <taxon>Pseudomonadota</taxon>
        <taxon>Alphaproteobacteria</taxon>
        <taxon>Rhodobacterales</taxon>
        <taxon>Paracoccaceae</taxon>
        <taxon>Haematobacter</taxon>
    </lineage>
</organism>
<evidence type="ECO:0000313" key="13">
    <source>
        <dbReference type="Proteomes" id="UP000196640"/>
    </source>
</evidence>
<dbReference type="Gene3D" id="1.10.3720.10">
    <property type="entry name" value="MetI-like"/>
    <property type="match status" value="1"/>
</dbReference>
<evidence type="ECO:0000313" key="12">
    <source>
        <dbReference type="EMBL" id="OWJ81219.1"/>
    </source>
</evidence>
<dbReference type="Proteomes" id="UP000196640">
    <property type="component" value="Unassembled WGS sequence"/>
</dbReference>
<dbReference type="InterPro" id="IPR010065">
    <property type="entry name" value="AA_ABC_transptr_permease_3TM"/>
</dbReference>
<evidence type="ECO:0000256" key="7">
    <source>
        <dbReference type="ARBA" id="ARBA00022989"/>
    </source>
</evidence>
<dbReference type="GO" id="GO:0043190">
    <property type="term" value="C:ATP-binding cassette (ABC) transporter complex"/>
    <property type="evidence" value="ECO:0007669"/>
    <property type="project" value="InterPro"/>
</dbReference>
<evidence type="ECO:0000313" key="14">
    <source>
        <dbReference type="Proteomes" id="UP000214673"/>
    </source>
</evidence>
<dbReference type="GO" id="GO:0022857">
    <property type="term" value="F:transmembrane transporter activity"/>
    <property type="evidence" value="ECO:0007669"/>
    <property type="project" value="InterPro"/>
</dbReference>
<dbReference type="InterPro" id="IPR051613">
    <property type="entry name" value="ABC_transp_permease_HisMQ"/>
</dbReference>
<dbReference type="InterPro" id="IPR000515">
    <property type="entry name" value="MetI-like"/>
</dbReference>
<dbReference type="Pfam" id="PF00528">
    <property type="entry name" value="BPD_transp_1"/>
    <property type="match status" value="1"/>
</dbReference>
<evidence type="ECO:0000256" key="1">
    <source>
        <dbReference type="ARBA" id="ARBA00004429"/>
    </source>
</evidence>
<keyword evidence="5" id="KW-0997">Cell inner membrane</keyword>
<keyword evidence="7 9" id="KW-1133">Transmembrane helix</keyword>
<dbReference type="InterPro" id="IPR035906">
    <property type="entry name" value="MetI-like_sf"/>
</dbReference>
<feature type="transmembrane region" description="Helical" evidence="9">
    <location>
        <begin position="12"/>
        <end position="35"/>
    </location>
</feature>
<evidence type="ECO:0000259" key="10">
    <source>
        <dbReference type="PROSITE" id="PS50928"/>
    </source>
</evidence>
<gene>
    <name evidence="12" type="ORF">CDV52_19170</name>
    <name evidence="11" type="ORF">CDV53_04675</name>
</gene>
<evidence type="ECO:0000256" key="8">
    <source>
        <dbReference type="ARBA" id="ARBA00023136"/>
    </source>
</evidence>
<keyword evidence="3 9" id="KW-0813">Transport</keyword>
<keyword evidence="4" id="KW-1003">Cell membrane</keyword>
<name>A0A225DAK7_9RHOB</name>
<evidence type="ECO:0000256" key="2">
    <source>
        <dbReference type="ARBA" id="ARBA00010072"/>
    </source>
</evidence>
<evidence type="ECO:0000256" key="5">
    <source>
        <dbReference type="ARBA" id="ARBA00022519"/>
    </source>
</evidence>
<feature type="transmembrane region" description="Helical" evidence="9">
    <location>
        <begin position="197"/>
        <end position="216"/>
    </location>
</feature>
<dbReference type="OrthoDB" id="9815029at2"/>
<dbReference type="PROSITE" id="PS50928">
    <property type="entry name" value="ABC_TM1"/>
    <property type="match status" value="1"/>
</dbReference>
<dbReference type="EMBL" id="NIPV01000015">
    <property type="protein sequence ID" value="OWJ77789.1"/>
    <property type="molecule type" value="Genomic_DNA"/>
</dbReference>
<proteinExistence type="inferred from homology"/>
<keyword evidence="8 9" id="KW-0472">Membrane</keyword>
<comment type="subcellular location">
    <subcellularLocation>
        <location evidence="1">Cell inner membrane</location>
        <topology evidence="1">Multi-pass membrane protein</topology>
    </subcellularLocation>
    <subcellularLocation>
        <location evidence="9">Cell membrane</location>
        <topology evidence="9">Multi-pass membrane protein</topology>
    </subcellularLocation>
</comment>
<accession>A0A225DAK7</accession>
<evidence type="ECO:0000256" key="4">
    <source>
        <dbReference type="ARBA" id="ARBA00022475"/>
    </source>
</evidence>
<dbReference type="PANTHER" id="PTHR30133">
    <property type="entry name" value="CATIONIC AMINO ACID TRANSPORTER, MEMBRANE COMPONENT"/>
    <property type="match status" value="1"/>
</dbReference>
<keyword evidence="6 9" id="KW-0812">Transmembrane</keyword>
<dbReference type="NCBIfam" id="TIGR01726">
    <property type="entry name" value="HEQRo_perm_3TM"/>
    <property type="match status" value="1"/>
</dbReference>
<comment type="caution">
    <text evidence="12">The sequence shown here is derived from an EMBL/GenBank/DDBJ whole genome shotgun (WGS) entry which is preliminary data.</text>
</comment>
<protein>
    <submittedName>
        <fullName evidence="12">ABC transporter permease</fullName>
    </submittedName>
</protein>
<dbReference type="SUPFAM" id="SSF161098">
    <property type="entry name" value="MetI-like"/>
    <property type="match status" value="1"/>
</dbReference>
<evidence type="ECO:0000256" key="6">
    <source>
        <dbReference type="ARBA" id="ARBA00022692"/>
    </source>
</evidence>
<evidence type="ECO:0000256" key="3">
    <source>
        <dbReference type="ARBA" id="ARBA00022448"/>
    </source>
</evidence>
<reference evidence="13 14" key="1">
    <citation type="submission" date="2016-11" db="EMBL/GenBank/DDBJ databases">
        <title>Comparison of Traditional DNA-DNA Hybridization with In Silico Genomic Analysis.</title>
        <authorList>
            <person name="Nicholson A.C."/>
            <person name="Sammons S."/>
            <person name="Humrighouse B.W."/>
            <person name="Graziano J."/>
            <person name="Lasker B."/>
            <person name="Whitney A.M."/>
            <person name="Mcquiston J.R."/>
        </authorList>
    </citation>
    <scope>NUCLEOTIDE SEQUENCE [LARGE SCALE GENOMIC DNA]</scope>
    <source>
        <strain evidence="11 14">H1892</strain>
        <strain evidence="12 13">H2381</strain>
    </source>
</reference>